<feature type="transmembrane region" description="Helical" evidence="1">
    <location>
        <begin position="81"/>
        <end position="99"/>
    </location>
</feature>
<dbReference type="AlphaFoldDB" id="D0A122"/>
<evidence type="ECO:0000256" key="1">
    <source>
        <dbReference type="SAM" id="Phobius"/>
    </source>
</evidence>
<evidence type="ECO:0000313" key="3">
    <source>
        <dbReference type="Proteomes" id="UP000002316"/>
    </source>
</evidence>
<keyword evidence="1" id="KW-1133">Transmembrane helix</keyword>
<feature type="transmembrane region" description="Helical" evidence="1">
    <location>
        <begin position="58"/>
        <end position="74"/>
    </location>
</feature>
<keyword evidence="1" id="KW-0812">Transmembrane</keyword>
<dbReference type="EMBL" id="FN554973">
    <property type="protein sequence ID" value="CBH14964.1"/>
    <property type="molecule type" value="Genomic_DNA"/>
</dbReference>
<proteinExistence type="predicted"/>
<sequence length="137" mass="16913">MGPFKKLMRKKKEKKMKQMFYCSKGNSRCFSLFLFPFDPIRLHPVKFLYFFPPFPRAFVYIFYRFFFCVFVFFSRCVTASVYINIYIIYFPFYVFYLITTSRNHHYHTCAVVTASFFFFFFLTFLHSNMYFCFHVSE</sequence>
<accession>D0A122</accession>
<reference evidence="3" key="1">
    <citation type="journal article" date="2010" name="PLoS Negl. Trop. Dis.">
        <title>The genome sequence of Trypanosoma brucei gambiense, causative agent of chronic human african trypanosomiasis.</title>
        <authorList>
            <person name="Jackson A.P."/>
            <person name="Sanders M."/>
            <person name="Berry A."/>
            <person name="McQuillan J."/>
            <person name="Aslett M.A."/>
            <person name="Quail M.A."/>
            <person name="Chukualim B."/>
            <person name="Capewell P."/>
            <person name="MacLeod A."/>
            <person name="Melville S.E."/>
            <person name="Gibson W."/>
            <person name="Barry J.D."/>
            <person name="Berriman M."/>
            <person name="Hertz-Fowler C."/>
        </authorList>
    </citation>
    <scope>NUCLEOTIDE SEQUENCE [LARGE SCALE GENOMIC DNA]</scope>
    <source>
        <strain evidence="3">MHOM/CI/86/DAL972</strain>
    </source>
</reference>
<organism evidence="2 3">
    <name type="scientific">Trypanosoma brucei gambiense (strain MHOM/CI/86/DAL972)</name>
    <dbReference type="NCBI Taxonomy" id="679716"/>
    <lineage>
        <taxon>Eukaryota</taxon>
        <taxon>Discoba</taxon>
        <taxon>Euglenozoa</taxon>
        <taxon>Kinetoplastea</taxon>
        <taxon>Metakinetoplastina</taxon>
        <taxon>Trypanosomatida</taxon>
        <taxon>Trypanosomatidae</taxon>
        <taxon>Trypanosoma</taxon>
    </lineage>
</organism>
<protein>
    <submittedName>
        <fullName evidence="2">Uncharacterized protein</fullName>
    </submittedName>
</protein>
<feature type="transmembrane region" description="Helical" evidence="1">
    <location>
        <begin position="105"/>
        <end position="125"/>
    </location>
</feature>
<dbReference type="Proteomes" id="UP000002316">
    <property type="component" value="Chromosome 10"/>
</dbReference>
<name>D0A122_TRYB9</name>
<keyword evidence="1" id="KW-0472">Membrane</keyword>
<evidence type="ECO:0000313" key="2">
    <source>
        <dbReference type="EMBL" id="CBH14964.1"/>
    </source>
</evidence>
<gene>
    <name evidence="2" type="ORF">TbgDal_X450</name>
</gene>
<dbReference type="GeneID" id="23865527"/>
<dbReference type="RefSeq" id="XP_011777230.1">
    <property type="nucleotide sequence ID" value="XM_011778928.1"/>
</dbReference>
<dbReference type="KEGG" id="tbg:TbgDal_X450"/>